<evidence type="ECO:0000313" key="1">
    <source>
        <dbReference type="EMBL" id="GBN49702.1"/>
    </source>
</evidence>
<dbReference type="EMBL" id="BGPR01011117">
    <property type="protein sequence ID" value="GBN49702.1"/>
    <property type="molecule type" value="Genomic_DNA"/>
</dbReference>
<name>A0A4Y2PF24_ARAVE</name>
<protein>
    <submittedName>
        <fullName evidence="1">Uncharacterized protein</fullName>
    </submittedName>
</protein>
<sequence length="167" mass="18591">MLWDTDRYYLQMLLLDKSGAVDFDDLKTVIGIFCETAPSFALAKNSIQLCLSESFSLLTILWKTFYSPAGSLCHLSSGITTSKENRIDSDHTVMVIFNPSLGVTIGGSTKEWFQEGCPDAYRHSVLEQSTSVTLEGSDWTSESDITVLHIASTMRHSYLVYSSKNIL</sequence>
<organism evidence="1 2">
    <name type="scientific">Araneus ventricosus</name>
    <name type="common">Orbweaver spider</name>
    <name type="synonym">Epeira ventricosa</name>
    <dbReference type="NCBI Taxonomy" id="182803"/>
    <lineage>
        <taxon>Eukaryota</taxon>
        <taxon>Metazoa</taxon>
        <taxon>Ecdysozoa</taxon>
        <taxon>Arthropoda</taxon>
        <taxon>Chelicerata</taxon>
        <taxon>Arachnida</taxon>
        <taxon>Araneae</taxon>
        <taxon>Araneomorphae</taxon>
        <taxon>Entelegynae</taxon>
        <taxon>Araneoidea</taxon>
        <taxon>Araneidae</taxon>
        <taxon>Araneus</taxon>
    </lineage>
</organism>
<reference evidence="1 2" key="1">
    <citation type="journal article" date="2019" name="Sci. Rep.">
        <title>Orb-weaving spider Araneus ventricosus genome elucidates the spidroin gene catalogue.</title>
        <authorList>
            <person name="Kono N."/>
            <person name="Nakamura H."/>
            <person name="Ohtoshi R."/>
            <person name="Moran D.A.P."/>
            <person name="Shinohara A."/>
            <person name="Yoshida Y."/>
            <person name="Fujiwara M."/>
            <person name="Mori M."/>
            <person name="Tomita M."/>
            <person name="Arakawa K."/>
        </authorList>
    </citation>
    <scope>NUCLEOTIDE SEQUENCE [LARGE SCALE GENOMIC DNA]</scope>
</reference>
<accession>A0A4Y2PF24</accession>
<evidence type="ECO:0000313" key="2">
    <source>
        <dbReference type="Proteomes" id="UP000499080"/>
    </source>
</evidence>
<keyword evidence="2" id="KW-1185">Reference proteome</keyword>
<dbReference type="AlphaFoldDB" id="A0A4Y2PF24"/>
<dbReference type="Proteomes" id="UP000499080">
    <property type="component" value="Unassembled WGS sequence"/>
</dbReference>
<gene>
    <name evidence="1" type="ORF">AVEN_266078_1</name>
</gene>
<proteinExistence type="predicted"/>
<comment type="caution">
    <text evidence="1">The sequence shown here is derived from an EMBL/GenBank/DDBJ whole genome shotgun (WGS) entry which is preliminary data.</text>
</comment>